<evidence type="ECO:0000313" key="2">
    <source>
        <dbReference type="Proteomes" id="UP000320839"/>
    </source>
</evidence>
<name>A0A518FLM7_9PLAN</name>
<accession>A0A518FLM7</accession>
<reference evidence="1 2" key="1">
    <citation type="submission" date="2019-02" db="EMBL/GenBank/DDBJ databases">
        <title>Deep-cultivation of Planctomycetes and their phenomic and genomic characterization uncovers novel biology.</title>
        <authorList>
            <person name="Wiegand S."/>
            <person name="Jogler M."/>
            <person name="Boedeker C."/>
            <person name="Pinto D."/>
            <person name="Vollmers J."/>
            <person name="Rivas-Marin E."/>
            <person name="Kohn T."/>
            <person name="Peeters S.H."/>
            <person name="Heuer A."/>
            <person name="Rast P."/>
            <person name="Oberbeckmann S."/>
            <person name="Bunk B."/>
            <person name="Jeske O."/>
            <person name="Meyerdierks A."/>
            <person name="Storesund J.E."/>
            <person name="Kallscheuer N."/>
            <person name="Luecker S."/>
            <person name="Lage O.M."/>
            <person name="Pohl T."/>
            <person name="Merkel B.J."/>
            <person name="Hornburger P."/>
            <person name="Mueller R.-W."/>
            <person name="Bruemmer F."/>
            <person name="Labrenz M."/>
            <person name="Spormann A.M."/>
            <person name="Op den Camp H."/>
            <person name="Overmann J."/>
            <person name="Amann R."/>
            <person name="Jetten M.S.M."/>
            <person name="Mascher T."/>
            <person name="Medema M.H."/>
            <person name="Devos D.P."/>
            <person name="Kaster A.-K."/>
            <person name="Ovreas L."/>
            <person name="Rohde M."/>
            <person name="Galperin M.Y."/>
            <person name="Jogler C."/>
        </authorList>
    </citation>
    <scope>NUCLEOTIDE SEQUENCE [LARGE SCALE GENOMIC DNA]</scope>
    <source>
        <strain evidence="1 2">Pan153</strain>
    </source>
</reference>
<dbReference type="Proteomes" id="UP000320839">
    <property type="component" value="Chromosome"/>
</dbReference>
<protein>
    <submittedName>
        <fullName evidence="1">Uncharacterized protein</fullName>
    </submittedName>
</protein>
<evidence type="ECO:0000313" key="1">
    <source>
        <dbReference type="EMBL" id="QDV17175.1"/>
    </source>
</evidence>
<dbReference type="OrthoDB" id="9913724at2"/>
<proteinExistence type="predicted"/>
<organism evidence="1 2">
    <name type="scientific">Gimesia panareensis</name>
    <dbReference type="NCBI Taxonomy" id="2527978"/>
    <lineage>
        <taxon>Bacteria</taxon>
        <taxon>Pseudomonadati</taxon>
        <taxon>Planctomycetota</taxon>
        <taxon>Planctomycetia</taxon>
        <taxon>Planctomycetales</taxon>
        <taxon>Planctomycetaceae</taxon>
        <taxon>Gimesia</taxon>
    </lineage>
</organism>
<dbReference type="EMBL" id="CP036317">
    <property type="protein sequence ID" value="QDV17175.1"/>
    <property type="molecule type" value="Genomic_DNA"/>
</dbReference>
<dbReference type="AlphaFoldDB" id="A0A518FLM7"/>
<sequence length="105" mass="11430">MGCEYSVHLDKSDEPVTLDILEKILCRLPGYHGKNITAGQVTLEFRGPDTLAALDGPPDVNVGTSGYRVTLCQFGDYNIAAHVLGVLVMELVSESRSERIEVVKP</sequence>
<dbReference type="RefSeq" id="WP_145455178.1">
    <property type="nucleotide sequence ID" value="NZ_CP036317.1"/>
</dbReference>
<gene>
    <name evidence="1" type="ORF">Pan153_18100</name>
</gene>